<organism evidence="1 3">
    <name type="scientific">Drosophila suzukii</name>
    <name type="common">Spotted-wing drosophila fruit fly</name>
    <dbReference type="NCBI Taxonomy" id="28584"/>
    <lineage>
        <taxon>Eukaryota</taxon>
        <taxon>Metazoa</taxon>
        <taxon>Ecdysozoa</taxon>
        <taxon>Arthropoda</taxon>
        <taxon>Hexapoda</taxon>
        <taxon>Insecta</taxon>
        <taxon>Pterygota</taxon>
        <taxon>Neoptera</taxon>
        <taxon>Endopterygota</taxon>
        <taxon>Diptera</taxon>
        <taxon>Brachycera</taxon>
        <taxon>Muscomorpha</taxon>
        <taxon>Ephydroidea</taxon>
        <taxon>Drosophilidae</taxon>
        <taxon>Drosophila</taxon>
        <taxon>Sophophora</taxon>
    </lineage>
</organism>
<dbReference type="RefSeq" id="XP_065719040.2">
    <property type="nucleotide sequence ID" value="XM_065862968.2"/>
</dbReference>
<dbReference type="Proteomes" id="UP001652628">
    <property type="component" value="Chromosome 2R"/>
</dbReference>
<evidence type="ECO:0000313" key="1">
    <source>
        <dbReference type="Proteomes" id="UP001652628"/>
    </source>
</evidence>
<protein>
    <submittedName>
        <fullName evidence="2 3">Uncharacterized protein</fullName>
    </submittedName>
</protein>
<name>A0AB40D433_DROSZ</name>
<evidence type="ECO:0000313" key="2">
    <source>
        <dbReference type="RefSeq" id="XP_065719039.2"/>
    </source>
</evidence>
<dbReference type="AlphaFoldDB" id="A0AB40D433"/>
<keyword evidence="1" id="KW-1185">Reference proteome</keyword>
<evidence type="ECO:0000313" key="3">
    <source>
        <dbReference type="RefSeq" id="XP_065719040.2"/>
    </source>
</evidence>
<dbReference type="GeneID" id="108014603"/>
<dbReference type="RefSeq" id="XP_065719039.2">
    <property type="nucleotide sequence ID" value="XM_065862967.2"/>
</dbReference>
<sequence length="248" mass="27498">MLYSDILKQSKEELLQLLRANEVHFDVGASIHQLRIAANTLFKMSDKHEAGPDDEHGQAAANNIVLQDQAVGGSIVSRHQTSKIVSEDQAAGGYTDIQDKIAHAEPLVQHVAQIGLDKRTFRADVCRGVAGLQTTLSDIERNQVATKMAAKFSRGDIADIMAVVEPFLGEDDIPVKLWIEQFETANAVLGVPLNRYWLYARRLLIGPAKSYFAYQGAADWDALRTPMMDVFGRKNTKLEIYHNGPIEV</sequence>
<gene>
    <name evidence="2 3" type="primary">LOC108014603</name>
</gene>
<accession>A0AB40D433</accession>
<proteinExistence type="predicted"/>
<reference evidence="2 3" key="1">
    <citation type="submission" date="2025-05" db="UniProtKB">
        <authorList>
            <consortium name="RefSeq"/>
        </authorList>
    </citation>
    <scope>IDENTIFICATION</scope>
</reference>